<gene>
    <name evidence="2" type="ORF">SCFA_180023</name>
</gene>
<proteinExistence type="predicted"/>
<reference evidence="2" key="1">
    <citation type="submission" date="2019-03" db="EMBL/GenBank/DDBJ databases">
        <authorList>
            <person name="Hao L."/>
        </authorList>
    </citation>
    <scope>NUCLEOTIDE SEQUENCE</scope>
</reference>
<evidence type="ECO:0000259" key="1">
    <source>
        <dbReference type="Pfam" id="PF07589"/>
    </source>
</evidence>
<dbReference type="Pfam" id="PF07589">
    <property type="entry name" value="PEP-CTERM"/>
    <property type="match status" value="1"/>
</dbReference>
<accession>A0A485LYA4</accession>
<dbReference type="EMBL" id="CAADRM010000079">
    <property type="protein sequence ID" value="VFU13335.1"/>
    <property type="molecule type" value="Genomic_DNA"/>
</dbReference>
<evidence type="ECO:0000313" key="2">
    <source>
        <dbReference type="EMBL" id="VFU13335.1"/>
    </source>
</evidence>
<feature type="domain" description="Ice-binding protein C-terminal" evidence="1">
    <location>
        <begin position="155"/>
        <end position="177"/>
    </location>
</feature>
<dbReference type="NCBIfam" id="TIGR02595">
    <property type="entry name" value="PEP_CTERM"/>
    <property type="match status" value="1"/>
</dbReference>
<dbReference type="InterPro" id="IPR013424">
    <property type="entry name" value="Ice-binding_C"/>
</dbReference>
<name>A0A485LYA4_9ZZZZ</name>
<dbReference type="AlphaFoldDB" id="A0A485LYA4"/>
<protein>
    <submittedName>
        <fullName evidence="2">PEP-CTERM motif protein</fullName>
    </submittedName>
</protein>
<sequence>MKRLAAILTSIFMILALSGAVYAAPHTWTDKIDWEPDQLIGWWEGFSYTHDITDATPIPFTPGEDLIFSYTLTVALSDDGGFLDLAEIAYINQPGIINGGLYNFNYISQDFGWSLLGLISLNAYGQLDVEIISALGDFYLDYSVLTACGDNATAPVPEPATLVLLGSGLLGLAGFRRSKKS</sequence>
<organism evidence="2">
    <name type="scientific">anaerobic digester metagenome</name>
    <dbReference type="NCBI Taxonomy" id="1263854"/>
    <lineage>
        <taxon>unclassified sequences</taxon>
        <taxon>metagenomes</taxon>
        <taxon>ecological metagenomes</taxon>
    </lineage>
</organism>